<name>A0A9N9I318_9GLOM</name>
<proteinExistence type="predicted"/>
<accession>A0A9N9I318</accession>
<reference evidence="1" key="1">
    <citation type="submission" date="2021-06" db="EMBL/GenBank/DDBJ databases">
        <authorList>
            <person name="Kallberg Y."/>
            <person name="Tangrot J."/>
            <person name="Rosling A."/>
        </authorList>
    </citation>
    <scope>NUCLEOTIDE SEQUENCE</scope>
    <source>
        <strain evidence="1">IN212</strain>
    </source>
</reference>
<dbReference type="EMBL" id="CAJVPZ010023918">
    <property type="protein sequence ID" value="CAG8717243.1"/>
    <property type="molecule type" value="Genomic_DNA"/>
</dbReference>
<gene>
    <name evidence="1" type="ORF">RFULGI_LOCUS11228</name>
</gene>
<feature type="non-terminal residue" evidence="1">
    <location>
        <position position="120"/>
    </location>
</feature>
<comment type="caution">
    <text evidence="1">The sequence shown here is derived from an EMBL/GenBank/DDBJ whole genome shotgun (WGS) entry which is preliminary data.</text>
</comment>
<organism evidence="1 2">
    <name type="scientific">Racocetra fulgida</name>
    <dbReference type="NCBI Taxonomy" id="60492"/>
    <lineage>
        <taxon>Eukaryota</taxon>
        <taxon>Fungi</taxon>
        <taxon>Fungi incertae sedis</taxon>
        <taxon>Mucoromycota</taxon>
        <taxon>Glomeromycotina</taxon>
        <taxon>Glomeromycetes</taxon>
        <taxon>Diversisporales</taxon>
        <taxon>Gigasporaceae</taxon>
        <taxon>Racocetra</taxon>
    </lineage>
</organism>
<dbReference type="Proteomes" id="UP000789396">
    <property type="component" value="Unassembled WGS sequence"/>
</dbReference>
<sequence length="120" mass="13608">MELIGCNILNNNPSQFAATISNPVSIRSKGRKLRNERIKAFNDNKYKKLKATQVSHSEASSIYRDELLDIINIHMSCHCGVYSQTGHNSRICNLDNTTQDSYNDNENNDLSLSNLNFEDL</sequence>
<protein>
    <submittedName>
        <fullName evidence="1">7940_t:CDS:1</fullName>
    </submittedName>
</protein>
<keyword evidence="2" id="KW-1185">Reference proteome</keyword>
<evidence type="ECO:0000313" key="2">
    <source>
        <dbReference type="Proteomes" id="UP000789396"/>
    </source>
</evidence>
<evidence type="ECO:0000313" key="1">
    <source>
        <dbReference type="EMBL" id="CAG8717243.1"/>
    </source>
</evidence>
<dbReference type="AlphaFoldDB" id="A0A9N9I318"/>